<keyword evidence="3" id="KW-0813">Transport</keyword>
<evidence type="ECO:0000259" key="12">
    <source>
        <dbReference type="Pfam" id="PF07885"/>
    </source>
</evidence>
<keyword evidence="5" id="KW-0812">Transmembrane</keyword>
<gene>
    <name evidence="13" type="ORF">LSAA_9260</name>
</gene>
<evidence type="ECO:0000256" key="2">
    <source>
        <dbReference type="ARBA" id="ARBA00006666"/>
    </source>
</evidence>
<dbReference type="AlphaFoldDB" id="A0A7R8H841"/>
<keyword evidence="10" id="KW-0472">Membrane</keyword>
<dbReference type="InterPro" id="IPR013099">
    <property type="entry name" value="K_chnl_dom"/>
</dbReference>
<dbReference type="SUPFAM" id="SSF81324">
    <property type="entry name" value="Voltage-gated potassium channels"/>
    <property type="match status" value="2"/>
</dbReference>
<comment type="similarity">
    <text evidence="2">Belongs to the two pore domain potassium channel (TC 1.A.1.8) family.</text>
</comment>
<organism evidence="13 14">
    <name type="scientific">Lepeophtheirus salmonis</name>
    <name type="common">Salmon louse</name>
    <name type="synonym">Caligus salmonis</name>
    <dbReference type="NCBI Taxonomy" id="72036"/>
    <lineage>
        <taxon>Eukaryota</taxon>
        <taxon>Metazoa</taxon>
        <taxon>Ecdysozoa</taxon>
        <taxon>Arthropoda</taxon>
        <taxon>Crustacea</taxon>
        <taxon>Multicrustacea</taxon>
        <taxon>Hexanauplia</taxon>
        <taxon>Copepoda</taxon>
        <taxon>Siphonostomatoida</taxon>
        <taxon>Caligidae</taxon>
        <taxon>Lepeophtheirus</taxon>
    </lineage>
</organism>
<evidence type="ECO:0000256" key="10">
    <source>
        <dbReference type="ARBA" id="ARBA00023136"/>
    </source>
</evidence>
<dbReference type="PRINTS" id="PR01095">
    <property type="entry name" value="TASKCHANNEL"/>
</dbReference>
<evidence type="ECO:0000256" key="4">
    <source>
        <dbReference type="ARBA" id="ARBA00022538"/>
    </source>
</evidence>
<dbReference type="GO" id="GO:0022841">
    <property type="term" value="F:potassium ion leak channel activity"/>
    <property type="evidence" value="ECO:0007669"/>
    <property type="project" value="TreeGrafter"/>
</dbReference>
<dbReference type="Gene3D" id="1.10.287.70">
    <property type="match status" value="1"/>
</dbReference>
<evidence type="ECO:0000256" key="1">
    <source>
        <dbReference type="ARBA" id="ARBA00004141"/>
    </source>
</evidence>
<evidence type="ECO:0000256" key="9">
    <source>
        <dbReference type="ARBA" id="ARBA00023065"/>
    </source>
</evidence>
<dbReference type="InterPro" id="IPR003092">
    <property type="entry name" value="2pore_dom_K_chnl_TASK"/>
</dbReference>
<evidence type="ECO:0000256" key="5">
    <source>
        <dbReference type="ARBA" id="ARBA00022692"/>
    </source>
</evidence>
<keyword evidence="7" id="KW-0630">Potassium</keyword>
<comment type="subcellular location">
    <subcellularLocation>
        <location evidence="1">Membrane</location>
        <topology evidence="1">Multi-pass membrane protein</topology>
    </subcellularLocation>
</comment>
<evidence type="ECO:0000313" key="14">
    <source>
        <dbReference type="Proteomes" id="UP000675881"/>
    </source>
</evidence>
<feature type="domain" description="Potassium channel" evidence="12">
    <location>
        <begin position="308"/>
        <end position="375"/>
    </location>
</feature>
<keyword evidence="11" id="KW-0407">Ion channel</keyword>
<evidence type="ECO:0000256" key="7">
    <source>
        <dbReference type="ARBA" id="ARBA00022958"/>
    </source>
</evidence>
<dbReference type="PANTHER" id="PTHR11003">
    <property type="entry name" value="POTASSIUM CHANNEL, SUBFAMILY K"/>
    <property type="match status" value="1"/>
</dbReference>
<dbReference type="Proteomes" id="UP000675881">
    <property type="component" value="Chromosome 4"/>
</dbReference>
<keyword evidence="6" id="KW-0631">Potassium channel</keyword>
<accession>A0A7R8H841</accession>
<dbReference type="GO" id="GO:0030322">
    <property type="term" value="P:stabilization of membrane potential"/>
    <property type="evidence" value="ECO:0007669"/>
    <property type="project" value="TreeGrafter"/>
</dbReference>
<keyword evidence="9" id="KW-0406">Ion transport</keyword>
<dbReference type="EMBL" id="HG994583">
    <property type="protein sequence ID" value="CAF2930586.1"/>
    <property type="molecule type" value="Genomic_DNA"/>
</dbReference>
<name>A0A7R8H841_LEPSM</name>
<proteinExistence type="inferred from homology"/>
<keyword evidence="4" id="KW-0633">Potassium transport</keyword>
<sequence>MFRPYGGGSGGDRTDMVVLDRSDPPGGAVDNYEFQILEGSNESKKKTILQPRRNKAGKCYEALTSVVFNGMGIFCLLFVYILCGAAVFFSLEGGPNEFSSHNRNSEETDRGGVMSLGVQGESVHVLQNWTTLANREIIKFQEELLRVGGTAKDRIRELNDKMDSSSSSLHDSGIEDGPWTFSSAFLYSLSLITTVGSTQRSPKSFLGKLAAIFLVICGFPLLLIYLNVVGSGFARTFHRIYEKMRRCCHCRGQDSSSRDEDLSASEVSITRSNVSLAQNYCSNCSLMDGEVQRRRKRILPLGIAILIIITLYVLFGAIVFAWTEQSWTLFDGIFFSFAVLCTIGLYSGSHVEHEPIFVILCAFYLLLGLALISTVADPESTSNLTESRPFENFTHSSSSSIGLIRRDIESHSSSSSLQRRPKNPPVSVADSTSSLEYFTPRTFTSNLPSVLPPPPPLTPNDFRLSMALDLSAIDLSDLDLRSLDPVIASKMLDDIRSGADVRPVIEKLKNLSSNKRTLDDPGSLRMKEKMVTFEDEPPSEGNAFDM</sequence>
<feature type="domain" description="Potassium channel" evidence="12">
    <location>
        <begin position="175"/>
        <end position="231"/>
    </location>
</feature>
<reference evidence="13" key="1">
    <citation type="submission" date="2021-02" db="EMBL/GenBank/DDBJ databases">
        <authorList>
            <person name="Bekaert M."/>
        </authorList>
    </citation>
    <scope>NUCLEOTIDE SEQUENCE</scope>
    <source>
        <strain evidence="13">IoA-00</strain>
    </source>
</reference>
<keyword evidence="14" id="KW-1185">Reference proteome</keyword>
<evidence type="ECO:0000256" key="11">
    <source>
        <dbReference type="ARBA" id="ARBA00023303"/>
    </source>
</evidence>
<evidence type="ECO:0000256" key="8">
    <source>
        <dbReference type="ARBA" id="ARBA00022989"/>
    </source>
</evidence>
<dbReference type="PANTHER" id="PTHR11003:SF334">
    <property type="entry name" value="FI03418P"/>
    <property type="match status" value="1"/>
</dbReference>
<keyword evidence="8" id="KW-1133">Transmembrane helix</keyword>
<dbReference type="OrthoDB" id="297496at2759"/>
<protein>
    <submittedName>
        <fullName evidence="13">(salmon louse) hypothetical protein</fullName>
    </submittedName>
</protein>
<dbReference type="Pfam" id="PF07885">
    <property type="entry name" value="Ion_trans_2"/>
    <property type="match status" value="2"/>
</dbReference>
<dbReference type="InterPro" id="IPR003280">
    <property type="entry name" value="2pore_dom_K_chnl"/>
</dbReference>
<dbReference type="GO" id="GO:0005886">
    <property type="term" value="C:plasma membrane"/>
    <property type="evidence" value="ECO:0007669"/>
    <property type="project" value="TreeGrafter"/>
</dbReference>
<evidence type="ECO:0000256" key="6">
    <source>
        <dbReference type="ARBA" id="ARBA00022826"/>
    </source>
</evidence>
<evidence type="ECO:0000256" key="3">
    <source>
        <dbReference type="ARBA" id="ARBA00022448"/>
    </source>
</evidence>
<dbReference type="GO" id="GO:0015271">
    <property type="term" value="F:outward rectifier potassium channel activity"/>
    <property type="evidence" value="ECO:0007669"/>
    <property type="project" value="TreeGrafter"/>
</dbReference>
<evidence type="ECO:0000313" key="13">
    <source>
        <dbReference type="EMBL" id="CAF2930586.1"/>
    </source>
</evidence>